<dbReference type="AlphaFoldDB" id="A0A1F6MAP9"/>
<evidence type="ECO:0000313" key="2">
    <source>
        <dbReference type="EMBL" id="OGH68727.1"/>
    </source>
</evidence>
<name>A0A1F6MAP9_9BACT</name>
<accession>A0A1F6MAP9</accession>
<evidence type="ECO:0008006" key="4">
    <source>
        <dbReference type="Google" id="ProtNLM"/>
    </source>
</evidence>
<organism evidence="2 3">
    <name type="scientific">Candidatus Magasanikbacteria bacterium RIFCSPHIGHO2_02_FULL_47_14</name>
    <dbReference type="NCBI Taxonomy" id="1798680"/>
    <lineage>
        <taxon>Bacteria</taxon>
        <taxon>Candidatus Magasanikiibacteriota</taxon>
    </lineage>
</organism>
<proteinExistence type="predicted"/>
<keyword evidence="1" id="KW-0812">Transmembrane</keyword>
<reference evidence="2 3" key="1">
    <citation type="journal article" date="2016" name="Nat. Commun.">
        <title>Thousands of microbial genomes shed light on interconnected biogeochemical processes in an aquifer system.</title>
        <authorList>
            <person name="Anantharaman K."/>
            <person name="Brown C.T."/>
            <person name="Hug L.A."/>
            <person name="Sharon I."/>
            <person name="Castelle C.J."/>
            <person name="Probst A.J."/>
            <person name="Thomas B.C."/>
            <person name="Singh A."/>
            <person name="Wilkins M.J."/>
            <person name="Karaoz U."/>
            <person name="Brodie E.L."/>
            <person name="Williams K.H."/>
            <person name="Hubbard S.S."/>
            <person name="Banfield J.F."/>
        </authorList>
    </citation>
    <scope>NUCLEOTIDE SEQUENCE [LARGE SCALE GENOMIC DNA]</scope>
</reference>
<comment type="caution">
    <text evidence="2">The sequence shown here is derived from an EMBL/GenBank/DDBJ whole genome shotgun (WGS) entry which is preliminary data.</text>
</comment>
<dbReference type="STRING" id="1798680.A3J66_02590"/>
<protein>
    <recommendedName>
        <fullName evidence="4">DUF4012 domain-containing protein</fullName>
    </recommendedName>
</protein>
<dbReference type="EMBL" id="MFQB01000008">
    <property type="protein sequence ID" value="OGH68727.1"/>
    <property type="molecule type" value="Genomic_DNA"/>
</dbReference>
<keyword evidence="1" id="KW-0472">Membrane</keyword>
<dbReference type="Pfam" id="PF13196">
    <property type="entry name" value="DUF4012"/>
    <property type="match status" value="1"/>
</dbReference>
<gene>
    <name evidence="2" type="ORF">A3J66_02590</name>
</gene>
<dbReference type="InterPro" id="IPR025101">
    <property type="entry name" value="DUF4012"/>
</dbReference>
<sequence>MHSRQKTVRRCSLCRQPGHTKQYCLKQSRQASKSKNTTSSVFVSVHREAEPSPHVVDLRPEEKKEDRPAFPFFQEKHTVVPQWAPLDIAALVRKANAVTPVARYNPTPIRIQSKKVRVSFKSRLDNVVLPLRRGLLSGAGSFRNTVEHVGQQCIVIKEMFTARLRLTHVMAVLLILALPFPTVAYYKNLTLTGQQVYESGTQGFFSLQSSTVAALGADLDGAERDLSQALASFATANSILEKEHRVLQSITAALPVVGGQFESRRNILQAGQHIALGNAYLIKGIGEASVTSTPVTDRLTVLKQHIRSTIPQYQAALDTLHHVETRTLPVEFQGSFDELKFLATAVIDDMNDLVDLVDALSVIFGQDEFRRYLIVFQNNRELRATGGFVGSFAVVDVQKGKILNIDVPGGGSYDLQGQLDVFEKPPVPLQLVNGRWEFQDANWWPHFPASAEKLAWFYRHARGSSVDGVIALNASVLERFLSVMGPVANEEHAVILDPESALDTLQYKVEYDFNTASNTPKEIIGDVMGDFLSLVEHADRIDLIKLVVALHEAAREKEVQVYMHDPALEQQIREFGWTGELFETTAPQDYLMVVASNVQGQKTDAKIEQEVEHTVMVEADGTATVKIMVRRSHQGQPGELFYGGPNISYLRLYVPQGAELLDAGGFTYPPEDAFHVPEPWYVEDEDVALYEKEVGIDSKTGTQILESFQKTVFANWMATAPGGTSEAFVVYRLPFRIPIQEVAKSARWFTVGSEQPAETSRYSLVVQKQSGTESRVVSTVIYPDGWQPVWRSNDRTQLTTNGAVTDQVLESDITYGVVMQNKH</sequence>
<feature type="transmembrane region" description="Helical" evidence="1">
    <location>
        <begin position="166"/>
        <end position="186"/>
    </location>
</feature>
<keyword evidence="1" id="KW-1133">Transmembrane helix</keyword>
<evidence type="ECO:0000313" key="3">
    <source>
        <dbReference type="Proteomes" id="UP000176282"/>
    </source>
</evidence>
<evidence type="ECO:0000256" key="1">
    <source>
        <dbReference type="SAM" id="Phobius"/>
    </source>
</evidence>
<dbReference type="Proteomes" id="UP000176282">
    <property type="component" value="Unassembled WGS sequence"/>
</dbReference>